<evidence type="ECO:0000313" key="1">
    <source>
        <dbReference type="EMBL" id="GBP76983.1"/>
    </source>
</evidence>
<name>A0A4C1YPR1_EUMVA</name>
<comment type="caution">
    <text evidence="1">The sequence shown here is derived from an EMBL/GenBank/DDBJ whole genome shotgun (WGS) entry which is preliminary data.</text>
</comment>
<sequence length="189" mass="21212">MRENKGLWHNPNKRVAAVKSASALSLRPPAAWGGRSLGGCRNQFAQPQPPSAREPANVVLAGVPPSAYSNAQVFYLDSGVLTNRDGELIYDTLITILDIVSEQSLKQFFFFINSQRGYLIVAEIKRPYCGVTQERLVEFKEIGIRIVRYFTCYRMHDRKQEGRGVSAAGRRAGPGYRRTITLKAYTERS</sequence>
<gene>
    <name evidence="1" type="ORF">EVAR_63330_1</name>
</gene>
<accession>A0A4C1YPR1</accession>
<evidence type="ECO:0000313" key="2">
    <source>
        <dbReference type="Proteomes" id="UP000299102"/>
    </source>
</evidence>
<organism evidence="1 2">
    <name type="scientific">Eumeta variegata</name>
    <name type="common">Bagworm moth</name>
    <name type="synonym">Eumeta japonica</name>
    <dbReference type="NCBI Taxonomy" id="151549"/>
    <lineage>
        <taxon>Eukaryota</taxon>
        <taxon>Metazoa</taxon>
        <taxon>Ecdysozoa</taxon>
        <taxon>Arthropoda</taxon>
        <taxon>Hexapoda</taxon>
        <taxon>Insecta</taxon>
        <taxon>Pterygota</taxon>
        <taxon>Neoptera</taxon>
        <taxon>Endopterygota</taxon>
        <taxon>Lepidoptera</taxon>
        <taxon>Glossata</taxon>
        <taxon>Ditrysia</taxon>
        <taxon>Tineoidea</taxon>
        <taxon>Psychidae</taxon>
        <taxon>Oiketicinae</taxon>
        <taxon>Eumeta</taxon>
    </lineage>
</organism>
<reference evidence="1 2" key="1">
    <citation type="journal article" date="2019" name="Commun. Biol.">
        <title>The bagworm genome reveals a unique fibroin gene that provides high tensile strength.</title>
        <authorList>
            <person name="Kono N."/>
            <person name="Nakamura H."/>
            <person name="Ohtoshi R."/>
            <person name="Tomita M."/>
            <person name="Numata K."/>
            <person name="Arakawa K."/>
        </authorList>
    </citation>
    <scope>NUCLEOTIDE SEQUENCE [LARGE SCALE GENOMIC DNA]</scope>
</reference>
<dbReference type="Proteomes" id="UP000299102">
    <property type="component" value="Unassembled WGS sequence"/>
</dbReference>
<protein>
    <submittedName>
        <fullName evidence="1">Uncharacterized protein</fullName>
    </submittedName>
</protein>
<proteinExistence type="predicted"/>
<dbReference type="AlphaFoldDB" id="A0A4C1YPR1"/>
<dbReference type="EMBL" id="BGZK01001312">
    <property type="protein sequence ID" value="GBP76983.1"/>
    <property type="molecule type" value="Genomic_DNA"/>
</dbReference>
<keyword evidence="2" id="KW-1185">Reference proteome</keyword>